<evidence type="ECO:0000256" key="5">
    <source>
        <dbReference type="ARBA" id="ARBA00022692"/>
    </source>
</evidence>
<dbReference type="Gene3D" id="1.10.3720.10">
    <property type="entry name" value="MetI-like"/>
    <property type="match status" value="1"/>
</dbReference>
<keyword evidence="7 8" id="KW-0472">Membrane</keyword>
<accession>A0A7W9PI39</accession>
<feature type="transmembrane region" description="Helical" evidence="8">
    <location>
        <begin position="446"/>
        <end position="471"/>
    </location>
</feature>
<evidence type="ECO:0000256" key="7">
    <source>
        <dbReference type="ARBA" id="ARBA00023136"/>
    </source>
</evidence>
<evidence type="ECO:0000256" key="8">
    <source>
        <dbReference type="SAM" id="Phobius"/>
    </source>
</evidence>
<feature type="transmembrane region" description="Helical" evidence="8">
    <location>
        <begin position="386"/>
        <end position="404"/>
    </location>
</feature>
<feature type="transmembrane region" description="Helical" evidence="8">
    <location>
        <begin position="566"/>
        <end position="586"/>
    </location>
</feature>
<dbReference type="AlphaFoldDB" id="A0A7W9PI39"/>
<protein>
    <submittedName>
        <fullName evidence="9">Alpha-glucoside transport system permease protein</fullName>
    </submittedName>
</protein>
<dbReference type="PANTHER" id="PTHR32243:SF50">
    <property type="entry name" value="MALTOSE_MALTODEXTRIN TRANSPORT SYSTEM PERMEASE PROTEIN MALG"/>
    <property type="match status" value="1"/>
</dbReference>
<dbReference type="EMBL" id="JACHIT010000002">
    <property type="protein sequence ID" value="MBB5916300.1"/>
    <property type="molecule type" value="Genomic_DNA"/>
</dbReference>
<organism evidence="9 10">
    <name type="scientific">Nocardia transvalensis</name>
    <dbReference type="NCBI Taxonomy" id="37333"/>
    <lineage>
        <taxon>Bacteria</taxon>
        <taxon>Bacillati</taxon>
        <taxon>Actinomycetota</taxon>
        <taxon>Actinomycetes</taxon>
        <taxon>Mycobacteriales</taxon>
        <taxon>Nocardiaceae</taxon>
        <taxon>Nocardia</taxon>
    </lineage>
</organism>
<feature type="transmembrane region" description="Helical" evidence="8">
    <location>
        <begin position="177"/>
        <end position="194"/>
    </location>
</feature>
<dbReference type="SUPFAM" id="SSF161098">
    <property type="entry name" value="MetI-like"/>
    <property type="match status" value="1"/>
</dbReference>
<feature type="transmembrane region" description="Helical" evidence="8">
    <location>
        <begin position="33"/>
        <end position="55"/>
    </location>
</feature>
<evidence type="ECO:0000256" key="3">
    <source>
        <dbReference type="ARBA" id="ARBA00022475"/>
    </source>
</evidence>
<feature type="transmembrane region" description="Helical" evidence="8">
    <location>
        <begin position="67"/>
        <end position="86"/>
    </location>
</feature>
<feature type="transmembrane region" description="Helical" evidence="8">
    <location>
        <begin position="491"/>
        <end position="517"/>
    </location>
</feature>
<dbReference type="InterPro" id="IPR050901">
    <property type="entry name" value="BP-dep_ABC_trans_perm"/>
</dbReference>
<keyword evidence="4" id="KW-0762">Sugar transport</keyword>
<gene>
    <name evidence="9" type="ORF">BJY24_005212</name>
</gene>
<feature type="transmembrane region" description="Helical" evidence="8">
    <location>
        <begin position="140"/>
        <end position="165"/>
    </location>
</feature>
<keyword evidence="6 8" id="KW-1133">Transmembrane helix</keyword>
<feature type="transmembrane region" description="Helical" evidence="8">
    <location>
        <begin position="334"/>
        <end position="357"/>
    </location>
</feature>
<reference evidence="9 10" key="1">
    <citation type="submission" date="2020-08" db="EMBL/GenBank/DDBJ databases">
        <title>Sequencing the genomes of 1000 actinobacteria strains.</title>
        <authorList>
            <person name="Klenk H.-P."/>
        </authorList>
    </citation>
    <scope>NUCLEOTIDE SEQUENCE [LARGE SCALE GENOMIC DNA]</scope>
    <source>
        <strain evidence="9 10">DSM 43582</strain>
    </source>
</reference>
<comment type="subcellular location">
    <subcellularLocation>
        <location evidence="1">Cell membrane</location>
        <topology evidence="1">Multi-pass membrane protein</topology>
    </subcellularLocation>
</comment>
<comment type="caution">
    <text evidence="9">The sequence shown here is derived from an EMBL/GenBank/DDBJ whole genome shotgun (WGS) entry which is preliminary data.</text>
</comment>
<evidence type="ECO:0000256" key="4">
    <source>
        <dbReference type="ARBA" id="ARBA00022597"/>
    </source>
</evidence>
<feature type="transmembrane region" description="Helical" evidence="8">
    <location>
        <begin position="246"/>
        <end position="269"/>
    </location>
</feature>
<dbReference type="PANTHER" id="PTHR32243">
    <property type="entry name" value="MALTOSE TRANSPORT SYSTEM PERMEASE-RELATED"/>
    <property type="match status" value="1"/>
</dbReference>
<name>A0A7W9PI39_9NOCA</name>
<feature type="transmembrane region" description="Helical" evidence="8">
    <location>
        <begin position="634"/>
        <end position="654"/>
    </location>
</feature>
<evidence type="ECO:0000256" key="1">
    <source>
        <dbReference type="ARBA" id="ARBA00004651"/>
    </source>
</evidence>
<evidence type="ECO:0000256" key="6">
    <source>
        <dbReference type="ARBA" id="ARBA00022989"/>
    </source>
</evidence>
<dbReference type="GO" id="GO:0005886">
    <property type="term" value="C:plasma membrane"/>
    <property type="evidence" value="ECO:0007669"/>
    <property type="project" value="UniProtKB-SubCell"/>
</dbReference>
<evidence type="ECO:0000313" key="10">
    <source>
        <dbReference type="Proteomes" id="UP000540412"/>
    </source>
</evidence>
<keyword evidence="3" id="KW-1003">Cell membrane</keyword>
<proteinExistence type="predicted"/>
<keyword evidence="10" id="KW-1185">Reference proteome</keyword>
<dbReference type="RefSeq" id="WP_040748579.1">
    <property type="nucleotide sequence ID" value="NZ_JACHIT010000002.1"/>
</dbReference>
<feature type="transmembrane region" description="Helical" evidence="8">
    <location>
        <begin position="607"/>
        <end position="628"/>
    </location>
</feature>
<evidence type="ECO:0000256" key="2">
    <source>
        <dbReference type="ARBA" id="ARBA00022448"/>
    </source>
</evidence>
<feature type="transmembrane region" description="Helical" evidence="8">
    <location>
        <begin position="206"/>
        <end position="226"/>
    </location>
</feature>
<feature type="transmembrane region" description="Helical" evidence="8">
    <location>
        <begin position="529"/>
        <end position="546"/>
    </location>
</feature>
<keyword evidence="2" id="KW-0813">Transport</keyword>
<dbReference type="InterPro" id="IPR035906">
    <property type="entry name" value="MetI-like_sf"/>
</dbReference>
<feature type="transmembrane region" description="Helical" evidence="8">
    <location>
        <begin position="666"/>
        <end position="685"/>
    </location>
</feature>
<sequence>MAPERLYANGLELELATRRMAGPLIAGSHPRRWVSWVLQLPAAALVLLLLVGPAATTVWTAARVRPGMVVCCAVFAAAAVLLRMTFRKDARLAALWNTWRGSRSGDAEAPHPFARWVARIGRIRGPLAEFLLLRNRTRAAALWTVLLVVSVTALVISAWGIAVALGAEGRGAYGRTLLWVLCALGILGAALEFARIGRRAWWPWQPLILPFGMSAFAGGLALRLVFEYPQRRLPLDSVTGQQMWLFGLLFAVFVWAWLGVLFTLFRAAVDAVEADPVRRDYAYHRETRPARTELRVPWTGPRVRAFLSARARTHAARRAARPSRRRLFELVRPVFLVLGLVVAVAAARVFDAILIAVPGSLQYSLDSATVHWWRLVTDDGLDRGVAAAYALPLAVLVGLAAYVLQTNVRRHQTGWAARPAREPVPPRLAPPGLTGRRRISATTRGLLRVLAVSLLAVWPIVVLAVFGLIGADGPGLAGPDAVWRDSEMLRAMANTGWVALWATLLLLCAALPVAHYLAALRSDSAVSKVAVVFLVVFTVMPAQMYVGPIRRVIELFGLTGTSVSSLIVVHAAIGLPIAVLILRGALLAPLDSPAADALHGLAGPGAVVWRVLVAARTALGAVAVLELIQVWNDFFIGLLVSGSDVSPWSLLLWGEARQFNENASHLAAGALLAAVPPTLLLLATWRRFLVPGLTGGVLR</sequence>
<keyword evidence="5 8" id="KW-0812">Transmembrane</keyword>
<dbReference type="Proteomes" id="UP000540412">
    <property type="component" value="Unassembled WGS sequence"/>
</dbReference>
<evidence type="ECO:0000313" key="9">
    <source>
        <dbReference type="EMBL" id="MBB5916300.1"/>
    </source>
</evidence>